<dbReference type="GO" id="GO:0043709">
    <property type="term" value="P:cell adhesion involved in single-species biofilm formation"/>
    <property type="evidence" value="ECO:0007669"/>
    <property type="project" value="TreeGrafter"/>
</dbReference>
<keyword evidence="3" id="KW-1133">Transmembrane helix</keyword>
<feature type="transmembrane region" description="Helical" evidence="3">
    <location>
        <begin position="248"/>
        <end position="270"/>
    </location>
</feature>
<dbReference type="PANTHER" id="PTHR45138:SF9">
    <property type="entry name" value="DIGUANYLATE CYCLASE DGCM-RELATED"/>
    <property type="match status" value="1"/>
</dbReference>
<evidence type="ECO:0000256" key="3">
    <source>
        <dbReference type="SAM" id="Phobius"/>
    </source>
</evidence>
<comment type="catalytic activity">
    <reaction evidence="2">
        <text>2 GTP = 3',3'-c-di-GMP + 2 diphosphate</text>
        <dbReference type="Rhea" id="RHEA:24898"/>
        <dbReference type="ChEBI" id="CHEBI:33019"/>
        <dbReference type="ChEBI" id="CHEBI:37565"/>
        <dbReference type="ChEBI" id="CHEBI:58805"/>
        <dbReference type="EC" id="2.7.7.65"/>
    </reaction>
</comment>
<dbReference type="NCBIfam" id="TIGR00254">
    <property type="entry name" value="GGDEF"/>
    <property type="match status" value="1"/>
</dbReference>
<dbReference type="EMBL" id="QLTK01000020">
    <property type="protein sequence ID" value="RAS23438.1"/>
    <property type="molecule type" value="Genomic_DNA"/>
</dbReference>
<dbReference type="AlphaFoldDB" id="A0A329BMX3"/>
<reference evidence="5 6" key="1">
    <citation type="submission" date="2018-06" db="EMBL/GenBank/DDBJ databases">
        <title>Genomic Encyclopedia of Type Strains, Phase III (KMG-III): the genomes of soil and plant-associated and newly described type strains.</title>
        <authorList>
            <person name="Whitman W."/>
        </authorList>
    </citation>
    <scope>NUCLEOTIDE SEQUENCE [LARGE SCALE GENOMIC DNA]</scope>
    <source>
        <strain evidence="5 6">LMG 23644</strain>
    </source>
</reference>
<feature type="transmembrane region" description="Helical" evidence="3">
    <location>
        <begin position="116"/>
        <end position="138"/>
    </location>
</feature>
<feature type="transmembrane region" description="Helical" evidence="3">
    <location>
        <begin position="193"/>
        <end position="214"/>
    </location>
</feature>
<dbReference type="InterPro" id="IPR043128">
    <property type="entry name" value="Rev_trsase/Diguanyl_cyclase"/>
</dbReference>
<dbReference type="SUPFAM" id="SSF55073">
    <property type="entry name" value="Nucleotide cyclase"/>
    <property type="match status" value="1"/>
</dbReference>
<dbReference type="GO" id="GO:0052621">
    <property type="term" value="F:diguanylate cyclase activity"/>
    <property type="evidence" value="ECO:0007669"/>
    <property type="project" value="UniProtKB-EC"/>
</dbReference>
<evidence type="ECO:0000313" key="5">
    <source>
        <dbReference type="EMBL" id="RAS23438.1"/>
    </source>
</evidence>
<feature type="transmembrane region" description="Helical" evidence="3">
    <location>
        <begin position="221"/>
        <end position="242"/>
    </location>
</feature>
<feature type="transmembrane region" description="Helical" evidence="3">
    <location>
        <begin position="74"/>
        <end position="96"/>
    </location>
</feature>
<dbReference type="OrthoDB" id="9813903at2"/>
<feature type="domain" description="GGDEF" evidence="4">
    <location>
        <begin position="320"/>
        <end position="453"/>
    </location>
</feature>
<dbReference type="Gene3D" id="3.30.70.270">
    <property type="match status" value="1"/>
</dbReference>
<dbReference type="SMART" id="SM00267">
    <property type="entry name" value="GGDEF"/>
    <property type="match status" value="1"/>
</dbReference>
<feature type="transmembrane region" description="Helical" evidence="3">
    <location>
        <begin position="150"/>
        <end position="173"/>
    </location>
</feature>
<dbReference type="Pfam" id="PF00990">
    <property type="entry name" value="GGDEF"/>
    <property type="match status" value="1"/>
</dbReference>
<dbReference type="Proteomes" id="UP000248918">
    <property type="component" value="Unassembled WGS sequence"/>
</dbReference>
<dbReference type="InterPro" id="IPR050469">
    <property type="entry name" value="Diguanylate_Cyclase"/>
</dbReference>
<dbReference type="FunFam" id="3.30.70.270:FF:000001">
    <property type="entry name" value="Diguanylate cyclase domain protein"/>
    <property type="match status" value="1"/>
</dbReference>
<evidence type="ECO:0000256" key="1">
    <source>
        <dbReference type="ARBA" id="ARBA00012528"/>
    </source>
</evidence>
<dbReference type="InterPro" id="IPR000160">
    <property type="entry name" value="GGDEF_dom"/>
</dbReference>
<keyword evidence="3" id="KW-0812">Transmembrane</keyword>
<protein>
    <recommendedName>
        <fullName evidence="1">diguanylate cyclase</fullName>
        <ecNumber evidence="1">2.7.7.65</ecNumber>
    </recommendedName>
</protein>
<evidence type="ECO:0000256" key="2">
    <source>
        <dbReference type="ARBA" id="ARBA00034247"/>
    </source>
</evidence>
<dbReference type="GO" id="GO:0005886">
    <property type="term" value="C:plasma membrane"/>
    <property type="evidence" value="ECO:0007669"/>
    <property type="project" value="TreeGrafter"/>
</dbReference>
<evidence type="ECO:0000259" key="4">
    <source>
        <dbReference type="PROSITE" id="PS50887"/>
    </source>
</evidence>
<gene>
    <name evidence="5" type="ORF">BX591_12044</name>
</gene>
<dbReference type="PANTHER" id="PTHR45138">
    <property type="entry name" value="REGULATORY COMPONENTS OF SENSORY TRANSDUCTION SYSTEM"/>
    <property type="match status" value="1"/>
</dbReference>
<name>A0A329BMX3_9BURK</name>
<dbReference type="GO" id="GO:1902201">
    <property type="term" value="P:negative regulation of bacterial-type flagellum-dependent cell motility"/>
    <property type="evidence" value="ECO:0007669"/>
    <property type="project" value="TreeGrafter"/>
</dbReference>
<dbReference type="RefSeq" id="WP_111933905.1">
    <property type="nucleotide sequence ID" value="NZ_CADFFP010000022.1"/>
</dbReference>
<keyword evidence="3" id="KW-0472">Membrane</keyword>
<accession>A0A329BMX3</accession>
<dbReference type="EC" id="2.7.7.65" evidence="1"/>
<dbReference type="InterPro" id="IPR033424">
    <property type="entry name" value="MASE4"/>
</dbReference>
<evidence type="ECO:0000313" key="6">
    <source>
        <dbReference type="Proteomes" id="UP000248918"/>
    </source>
</evidence>
<organism evidence="5 6">
    <name type="scientific">Paraburkholderia bryophila</name>
    <dbReference type="NCBI Taxonomy" id="420952"/>
    <lineage>
        <taxon>Bacteria</taxon>
        <taxon>Pseudomonadati</taxon>
        <taxon>Pseudomonadota</taxon>
        <taxon>Betaproteobacteria</taxon>
        <taxon>Burkholderiales</taxon>
        <taxon>Burkholderiaceae</taxon>
        <taxon>Paraburkholderia</taxon>
    </lineage>
</organism>
<dbReference type="InterPro" id="IPR029787">
    <property type="entry name" value="Nucleotide_cyclase"/>
</dbReference>
<sequence>MKSSIMSLAVNRRHRLAAFAVSGLILGTVLAVLPVARLSATTVAPFLPLFTMAVIATEGLTTYLLWTQFMITRAAFLAALAGAYLYTACTVTVQLLAFPGVFSATGLLGASPQSAVWIWAFWHGGSPLLVVVALWVRWRFPAPLVAPGAVARMGGVLFGGPLLLSMLLCYVAIRHADALPALVSEQTYTRLPHSPSGIGIALLSAAALICLVAYTRLRTLLDLWLGVAMLAGLGDIVVTLAANSRYSIGWYVARVASVVASSTVLGVLIWEISHLYRELHTANARLSEFAARDGLTGLYNRRYFDERYPEALARAQASAYPLSLMMVDIDHFKRFNDTLGHLHGDDTLTAVAGVLQASLRRSGDFIARYGGEEFVVVLPDCSAQMASQLAERLRVAVVQRGVPAPFTPAGRVTVSVGIATTLNSERTAPEALLAQADAALYRAKEAGRNRVAA</sequence>
<feature type="transmembrane region" description="Helical" evidence="3">
    <location>
        <begin position="47"/>
        <end position="67"/>
    </location>
</feature>
<proteinExistence type="predicted"/>
<dbReference type="PROSITE" id="PS50887">
    <property type="entry name" value="GGDEF"/>
    <property type="match status" value="1"/>
</dbReference>
<dbReference type="CDD" id="cd01949">
    <property type="entry name" value="GGDEF"/>
    <property type="match status" value="1"/>
</dbReference>
<comment type="caution">
    <text evidence="5">The sequence shown here is derived from an EMBL/GenBank/DDBJ whole genome shotgun (WGS) entry which is preliminary data.</text>
</comment>
<dbReference type="Pfam" id="PF17158">
    <property type="entry name" value="MASE4"/>
    <property type="match status" value="1"/>
</dbReference>